<evidence type="ECO:0000256" key="1">
    <source>
        <dbReference type="SAM" id="MobiDB-lite"/>
    </source>
</evidence>
<dbReference type="Proteomes" id="UP001497512">
    <property type="component" value="Chromosome 14"/>
</dbReference>
<feature type="chain" id="PRO_5047003789" evidence="2">
    <location>
        <begin position="27"/>
        <end position="100"/>
    </location>
</feature>
<name>A0ABP0TRY6_9BRYO</name>
<sequence length="100" mass="11186">MTFSISILHLITFSSLLLLSHQCKDAKELLPTFRPQQNSNQERTARLTSTRQVNSDRIDAQLPSLIRDPTIVKDPKRTPATVSLSDLQGPQKNSLSNDTV</sequence>
<feature type="region of interest" description="Disordered" evidence="1">
    <location>
        <begin position="68"/>
        <end position="100"/>
    </location>
</feature>
<gene>
    <name evidence="3" type="ORF">CSSPTR1EN2_LOCUS6931</name>
</gene>
<evidence type="ECO:0000313" key="4">
    <source>
        <dbReference type="Proteomes" id="UP001497512"/>
    </source>
</evidence>
<feature type="signal peptide" evidence="2">
    <location>
        <begin position="1"/>
        <end position="26"/>
    </location>
</feature>
<keyword evidence="2" id="KW-0732">Signal</keyword>
<feature type="region of interest" description="Disordered" evidence="1">
    <location>
        <begin position="32"/>
        <end position="52"/>
    </location>
</feature>
<proteinExistence type="predicted"/>
<feature type="compositionally biased region" description="Polar residues" evidence="1">
    <location>
        <begin position="80"/>
        <end position="100"/>
    </location>
</feature>
<evidence type="ECO:0000313" key="3">
    <source>
        <dbReference type="EMBL" id="CAK9203528.1"/>
    </source>
</evidence>
<keyword evidence="4" id="KW-1185">Reference proteome</keyword>
<protein>
    <submittedName>
        <fullName evidence="3">Uncharacterized protein</fullName>
    </submittedName>
</protein>
<reference evidence="3" key="1">
    <citation type="submission" date="2024-02" db="EMBL/GenBank/DDBJ databases">
        <authorList>
            <consortium name="ELIXIR-Norway"/>
            <consortium name="Elixir Norway"/>
        </authorList>
    </citation>
    <scope>NUCLEOTIDE SEQUENCE</scope>
</reference>
<evidence type="ECO:0000256" key="2">
    <source>
        <dbReference type="SAM" id="SignalP"/>
    </source>
</evidence>
<dbReference type="EMBL" id="OZ019906">
    <property type="protein sequence ID" value="CAK9203528.1"/>
    <property type="molecule type" value="Genomic_DNA"/>
</dbReference>
<accession>A0ABP0TRY6</accession>
<organism evidence="3 4">
    <name type="scientific">Sphagnum troendelagicum</name>
    <dbReference type="NCBI Taxonomy" id="128251"/>
    <lineage>
        <taxon>Eukaryota</taxon>
        <taxon>Viridiplantae</taxon>
        <taxon>Streptophyta</taxon>
        <taxon>Embryophyta</taxon>
        <taxon>Bryophyta</taxon>
        <taxon>Sphagnophytina</taxon>
        <taxon>Sphagnopsida</taxon>
        <taxon>Sphagnales</taxon>
        <taxon>Sphagnaceae</taxon>
        <taxon>Sphagnum</taxon>
    </lineage>
</organism>
<feature type="compositionally biased region" description="Polar residues" evidence="1">
    <location>
        <begin position="34"/>
        <end position="52"/>
    </location>
</feature>